<comment type="caution">
    <text evidence="2">The sequence shown here is derived from an EMBL/GenBank/DDBJ whole genome shotgun (WGS) entry which is preliminary data.</text>
</comment>
<protein>
    <submittedName>
        <fullName evidence="2">Flavodoxin family protein</fullName>
    </submittedName>
</protein>
<dbReference type="InterPro" id="IPR005025">
    <property type="entry name" value="FMN_Rdtase-like_dom"/>
</dbReference>
<dbReference type="InterPro" id="IPR029039">
    <property type="entry name" value="Flavoprotein-like_sf"/>
</dbReference>
<evidence type="ECO:0000313" key="2">
    <source>
        <dbReference type="EMBL" id="MFC6885406.1"/>
    </source>
</evidence>
<dbReference type="Pfam" id="PF03358">
    <property type="entry name" value="FMN_red"/>
    <property type="match status" value="1"/>
</dbReference>
<organism evidence="2 3">
    <name type="scientific">Actinomadura yumaensis</name>
    <dbReference type="NCBI Taxonomy" id="111807"/>
    <lineage>
        <taxon>Bacteria</taxon>
        <taxon>Bacillati</taxon>
        <taxon>Actinomycetota</taxon>
        <taxon>Actinomycetes</taxon>
        <taxon>Streptosporangiales</taxon>
        <taxon>Thermomonosporaceae</taxon>
        <taxon>Actinomadura</taxon>
    </lineage>
</organism>
<dbReference type="Proteomes" id="UP001596380">
    <property type="component" value="Unassembled WGS sequence"/>
</dbReference>
<dbReference type="Gene3D" id="3.40.50.360">
    <property type="match status" value="1"/>
</dbReference>
<sequence>MKTLLIVHHTPSPSLRAMYEAVRAGAATDEIEGVEVVSRPALTASAPDVLEADGYLLGTPVNLGYLSGALKHFFDQIYYPSLDETSRRPYGAYLHGNSDAAGALRALDSITTGLRWRAVRPPLVVNGDPAKADLEACWELGATVAAELAPL</sequence>
<gene>
    <name evidence="2" type="ORF">ACFQKB_37000</name>
</gene>
<name>A0ABW2CUB9_9ACTN</name>
<reference evidence="3" key="1">
    <citation type="journal article" date="2019" name="Int. J. Syst. Evol. Microbiol.">
        <title>The Global Catalogue of Microorganisms (GCM) 10K type strain sequencing project: providing services to taxonomists for standard genome sequencing and annotation.</title>
        <authorList>
            <consortium name="The Broad Institute Genomics Platform"/>
            <consortium name="The Broad Institute Genome Sequencing Center for Infectious Disease"/>
            <person name="Wu L."/>
            <person name="Ma J."/>
        </authorList>
    </citation>
    <scope>NUCLEOTIDE SEQUENCE [LARGE SCALE GENOMIC DNA]</scope>
    <source>
        <strain evidence="3">JCM 3369</strain>
    </source>
</reference>
<dbReference type="RefSeq" id="WP_378063943.1">
    <property type="nucleotide sequence ID" value="NZ_JBHSXS010000037.1"/>
</dbReference>
<keyword evidence="3" id="KW-1185">Reference proteome</keyword>
<evidence type="ECO:0000259" key="1">
    <source>
        <dbReference type="Pfam" id="PF03358"/>
    </source>
</evidence>
<dbReference type="EMBL" id="JBHSXS010000037">
    <property type="protein sequence ID" value="MFC6885406.1"/>
    <property type="molecule type" value="Genomic_DNA"/>
</dbReference>
<proteinExistence type="predicted"/>
<feature type="domain" description="NADPH-dependent FMN reductase-like" evidence="1">
    <location>
        <begin position="37"/>
        <end position="121"/>
    </location>
</feature>
<dbReference type="SUPFAM" id="SSF52218">
    <property type="entry name" value="Flavoproteins"/>
    <property type="match status" value="1"/>
</dbReference>
<evidence type="ECO:0000313" key="3">
    <source>
        <dbReference type="Proteomes" id="UP001596380"/>
    </source>
</evidence>
<accession>A0ABW2CUB9</accession>